<comment type="catalytic activity">
    <reaction evidence="21">
        <text>a (3Z)-enoyl-CoA = a 4-saturated (2E)-enoyl-CoA</text>
        <dbReference type="Rhea" id="RHEA:45900"/>
        <dbReference type="ChEBI" id="CHEBI:85097"/>
        <dbReference type="ChEBI" id="CHEBI:85489"/>
        <dbReference type="EC" id="5.3.3.8"/>
    </reaction>
    <physiologicalReaction direction="left-to-right" evidence="21">
        <dbReference type="Rhea" id="RHEA:45901"/>
    </physiologicalReaction>
</comment>
<comment type="catalytic activity">
    <reaction evidence="35">
        <text>(3S)-hydroxyhexadecanedioyl-CoA + NAD(+) = 3-oxohexadecanedioyl-CoA + NADH + H(+)</text>
        <dbReference type="Rhea" id="RHEA:40267"/>
        <dbReference type="ChEBI" id="CHEBI:15378"/>
        <dbReference type="ChEBI" id="CHEBI:57540"/>
        <dbReference type="ChEBI" id="CHEBI:57945"/>
        <dbReference type="ChEBI" id="CHEBI:77080"/>
        <dbReference type="ChEBI" id="CHEBI:77081"/>
    </reaction>
    <physiologicalReaction direction="left-to-right" evidence="35">
        <dbReference type="Rhea" id="RHEA:40268"/>
    </physiologicalReaction>
</comment>
<dbReference type="PANTHER" id="PTHR23309:SF49">
    <property type="entry name" value="PEROXISOMAL BIFUNCTIONAL ENZYME"/>
    <property type="match status" value="1"/>
</dbReference>
<feature type="domain" description="3-hydroxyacyl-CoA dehydrogenase NAD binding" evidence="37">
    <location>
        <begin position="332"/>
        <end position="511"/>
    </location>
</feature>
<comment type="catalytic activity">
    <reaction evidence="23">
        <text>(3E)-hexenoyl-CoA = (2E)-hexenoyl-CoA</text>
        <dbReference type="Rhea" id="RHEA:45736"/>
        <dbReference type="ChEBI" id="CHEBI:62077"/>
        <dbReference type="ChEBI" id="CHEBI:84790"/>
    </reaction>
    <physiologicalReaction direction="left-to-right" evidence="23">
        <dbReference type="Rhea" id="RHEA:45737"/>
    </physiologicalReaction>
</comment>
<evidence type="ECO:0000313" key="38">
    <source>
        <dbReference type="EMBL" id="KAJ7325011.1"/>
    </source>
</evidence>
<evidence type="ECO:0000256" key="23">
    <source>
        <dbReference type="ARBA" id="ARBA00036353"/>
    </source>
</evidence>
<dbReference type="GO" id="GO:0003857">
    <property type="term" value="F:(3S)-3-hydroxyacyl-CoA dehydrogenase (NAD+) activity"/>
    <property type="evidence" value="ECO:0007669"/>
    <property type="project" value="UniProtKB-EC"/>
</dbReference>
<dbReference type="FunFam" id="3.40.50.720:FF:000009">
    <property type="entry name" value="Fatty oxidation complex, alpha subunit"/>
    <property type="match status" value="1"/>
</dbReference>
<dbReference type="InterPro" id="IPR006180">
    <property type="entry name" value="3-OHacyl-CoA_DH_CS"/>
</dbReference>
<comment type="caution">
    <text evidence="38">The sequence shown here is derived from an EMBL/GenBank/DDBJ whole genome shotgun (WGS) entry which is preliminary data.</text>
</comment>
<comment type="catalytic activity">
    <reaction evidence="24">
        <text>(3S)-hydroxyhexanoyl-CoA = (2E)-hexenoyl-CoA + H2O</text>
        <dbReference type="Rhea" id="RHEA:30547"/>
        <dbReference type="ChEBI" id="CHEBI:15377"/>
        <dbReference type="ChEBI" id="CHEBI:62075"/>
        <dbReference type="ChEBI" id="CHEBI:62077"/>
    </reaction>
    <physiologicalReaction direction="right-to-left" evidence="24">
        <dbReference type="Rhea" id="RHEA:30549"/>
    </physiologicalReaction>
</comment>
<comment type="catalytic activity">
    <reaction evidence="33">
        <text>(3S)-hydroxydecanoyl-CoA + NAD(+) = 3-oxodecanoyl-CoA + NADH + H(+)</text>
        <dbReference type="Rhea" id="RHEA:31187"/>
        <dbReference type="ChEBI" id="CHEBI:15378"/>
        <dbReference type="ChEBI" id="CHEBI:57540"/>
        <dbReference type="ChEBI" id="CHEBI:57945"/>
        <dbReference type="ChEBI" id="CHEBI:62548"/>
        <dbReference type="ChEBI" id="CHEBI:62616"/>
    </reaction>
    <physiologicalReaction direction="left-to-right" evidence="33">
        <dbReference type="Rhea" id="RHEA:31188"/>
    </physiologicalReaction>
</comment>
<evidence type="ECO:0000256" key="9">
    <source>
        <dbReference type="ARBA" id="ARBA00022832"/>
    </source>
</evidence>
<evidence type="ECO:0000256" key="31">
    <source>
        <dbReference type="ARBA" id="ARBA00042031"/>
    </source>
</evidence>
<keyword evidence="13" id="KW-0576">Peroxisome</keyword>
<dbReference type="InterPro" id="IPR036291">
    <property type="entry name" value="NAD(P)-bd_dom_sf"/>
</dbReference>
<evidence type="ECO:0000256" key="18">
    <source>
        <dbReference type="ARBA" id="ARBA00035863"/>
    </source>
</evidence>
<dbReference type="SUPFAM" id="SSF48179">
    <property type="entry name" value="6-phosphogluconate dehydrogenase C-terminal domain-like"/>
    <property type="match status" value="2"/>
</dbReference>
<evidence type="ECO:0000256" key="24">
    <source>
        <dbReference type="ARBA" id="ARBA00036370"/>
    </source>
</evidence>
<keyword evidence="39" id="KW-1185">Reference proteome</keyword>
<evidence type="ECO:0000256" key="7">
    <source>
        <dbReference type="ARBA" id="ARBA00012076"/>
    </source>
</evidence>
<comment type="catalytic activity">
    <reaction evidence="17">
        <text>(3S)-hydroxydecanoyl-CoA = (2E)-decenoyl-CoA + H2O</text>
        <dbReference type="Rhea" id="RHEA:31191"/>
        <dbReference type="ChEBI" id="CHEBI:15377"/>
        <dbReference type="ChEBI" id="CHEBI:61406"/>
        <dbReference type="ChEBI" id="CHEBI:62616"/>
    </reaction>
    <physiologicalReaction direction="right-to-left" evidence="17">
        <dbReference type="Rhea" id="RHEA:31193"/>
    </physiologicalReaction>
</comment>
<dbReference type="PANTHER" id="PTHR23309">
    <property type="entry name" value="3-HYDROXYACYL-COA DEHYROGENASE"/>
    <property type="match status" value="1"/>
</dbReference>
<dbReference type="SUPFAM" id="SSF52096">
    <property type="entry name" value="ClpP/crotonase"/>
    <property type="match status" value="1"/>
</dbReference>
<feature type="domain" description="3-hydroxyacyl-CoA dehydrogenase C-terminal" evidence="36">
    <location>
        <begin position="514"/>
        <end position="618"/>
    </location>
</feature>
<comment type="catalytic activity">
    <reaction evidence="26">
        <text>(3E,5Z)-tetradecadienoyl-CoA = (2E,5Z)-tetradecadienoyl-CoA</text>
        <dbReference type="Rhea" id="RHEA:47464"/>
        <dbReference type="ChEBI" id="CHEBI:71586"/>
        <dbReference type="ChEBI" id="CHEBI:87701"/>
    </reaction>
    <physiologicalReaction direction="right-to-left" evidence="26">
        <dbReference type="Rhea" id="RHEA:47466"/>
    </physiologicalReaction>
</comment>
<comment type="catalytic activity">
    <reaction evidence="28">
        <text>(2E)-hexadecenedioyl-CoA + H2O = (3S)-hydroxyhexadecanedioyl-CoA</text>
        <dbReference type="Rhea" id="RHEA:40259"/>
        <dbReference type="ChEBI" id="CHEBI:15377"/>
        <dbReference type="ChEBI" id="CHEBI:77075"/>
        <dbReference type="ChEBI" id="CHEBI:77080"/>
    </reaction>
    <physiologicalReaction direction="left-to-right" evidence="28">
        <dbReference type="Rhea" id="RHEA:40260"/>
    </physiologicalReaction>
</comment>
<keyword evidence="9" id="KW-0276">Fatty acid metabolism</keyword>
<evidence type="ECO:0000256" key="26">
    <source>
        <dbReference type="ARBA" id="ARBA00036570"/>
    </source>
</evidence>
<dbReference type="Pfam" id="PF00725">
    <property type="entry name" value="3HCDH"/>
    <property type="match status" value="2"/>
</dbReference>
<keyword evidence="15" id="KW-0456">Lyase</keyword>
<keyword evidence="10" id="KW-0560">Oxidoreductase</keyword>
<evidence type="ECO:0000256" key="4">
    <source>
        <dbReference type="ARBA" id="ARBA00008750"/>
    </source>
</evidence>
<evidence type="ECO:0000256" key="28">
    <source>
        <dbReference type="ARBA" id="ARBA00036989"/>
    </source>
</evidence>
<dbReference type="AlphaFoldDB" id="A0A9Q0XRH6"/>
<comment type="catalytic activity">
    <reaction evidence="25">
        <text>(2S,3S)-3-hydroxy-2-methylbutanoyl-CoA = (2E)-2-methylbut-2-enoyl-CoA + H2O</text>
        <dbReference type="Rhea" id="RHEA:31119"/>
        <dbReference type="ChEBI" id="CHEBI:15377"/>
        <dbReference type="ChEBI" id="CHEBI:57312"/>
        <dbReference type="ChEBI" id="CHEBI:57337"/>
    </reaction>
    <physiologicalReaction direction="right-to-left" evidence="25">
        <dbReference type="Rhea" id="RHEA:31121"/>
    </physiologicalReaction>
</comment>
<dbReference type="GO" id="GO:0004300">
    <property type="term" value="F:enoyl-CoA hydratase activity"/>
    <property type="evidence" value="ECO:0007669"/>
    <property type="project" value="UniProtKB-EC"/>
</dbReference>
<dbReference type="EC" id="1.1.1.35" evidence="8"/>
<dbReference type="GO" id="GO:0070403">
    <property type="term" value="F:NAD+ binding"/>
    <property type="evidence" value="ECO:0007669"/>
    <property type="project" value="InterPro"/>
</dbReference>
<evidence type="ECO:0000256" key="3">
    <source>
        <dbReference type="ARBA" id="ARBA00005005"/>
    </source>
</evidence>
<evidence type="ECO:0000256" key="11">
    <source>
        <dbReference type="ARBA" id="ARBA00023027"/>
    </source>
</evidence>
<evidence type="ECO:0000256" key="12">
    <source>
        <dbReference type="ARBA" id="ARBA00023098"/>
    </source>
</evidence>
<evidence type="ECO:0000256" key="27">
    <source>
        <dbReference type="ARBA" id="ARBA00036656"/>
    </source>
</evidence>
<evidence type="ECO:0000256" key="1">
    <source>
        <dbReference type="ARBA" id="ARBA00000469"/>
    </source>
</evidence>
<evidence type="ECO:0000256" key="8">
    <source>
        <dbReference type="ARBA" id="ARBA00013000"/>
    </source>
</evidence>
<dbReference type="GO" id="GO:0005777">
    <property type="term" value="C:peroxisome"/>
    <property type="evidence" value="ECO:0007669"/>
    <property type="project" value="UniProtKB-SubCell"/>
</dbReference>
<dbReference type="InterPro" id="IPR006108">
    <property type="entry name" value="3HC_DH_C"/>
</dbReference>
<dbReference type="EMBL" id="JAPFRF010000008">
    <property type="protein sequence ID" value="KAJ7325011.1"/>
    <property type="molecule type" value="Genomic_DNA"/>
</dbReference>
<comment type="catalytic activity">
    <reaction evidence="1">
        <text>(3S)-hydroxyhexadecanoyl-CoA = (2E)-hexadecenoyl-CoA + H2O</text>
        <dbReference type="Rhea" id="RHEA:31163"/>
        <dbReference type="ChEBI" id="CHEBI:15377"/>
        <dbReference type="ChEBI" id="CHEBI:61526"/>
        <dbReference type="ChEBI" id="CHEBI:62613"/>
    </reaction>
    <physiologicalReaction direction="right-to-left" evidence="1">
        <dbReference type="Rhea" id="RHEA:31165"/>
    </physiologicalReaction>
</comment>
<dbReference type="GO" id="GO:0006635">
    <property type="term" value="P:fatty acid beta-oxidation"/>
    <property type="evidence" value="ECO:0007669"/>
    <property type="project" value="TreeGrafter"/>
</dbReference>
<comment type="catalytic activity">
    <reaction evidence="27">
        <text>(3E)-decenoyl-CoA = (2E)-decenoyl-CoA</text>
        <dbReference type="Rhea" id="RHEA:45752"/>
        <dbReference type="ChEBI" id="CHEBI:61406"/>
        <dbReference type="ChEBI" id="CHEBI:84793"/>
    </reaction>
    <physiologicalReaction direction="left-to-right" evidence="27">
        <dbReference type="Rhea" id="RHEA:45753"/>
    </physiologicalReaction>
</comment>
<dbReference type="EC" id="4.2.1.17" evidence="7"/>
<keyword evidence="16" id="KW-0511">Multifunctional enzyme</keyword>
<gene>
    <name evidence="38" type="ORF">JRQ81_018031</name>
</gene>
<evidence type="ECO:0000256" key="2">
    <source>
        <dbReference type="ARBA" id="ARBA00004275"/>
    </source>
</evidence>
<evidence type="ECO:0000256" key="6">
    <source>
        <dbReference type="ARBA" id="ARBA00012064"/>
    </source>
</evidence>
<reference evidence="38" key="1">
    <citation type="journal article" date="2023" name="DNA Res.">
        <title>Chromosome-level genome assembly of Phrynocephalus forsythii using third-generation DNA sequencing and Hi-C analysis.</title>
        <authorList>
            <person name="Qi Y."/>
            <person name="Zhao W."/>
            <person name="Zhao Y."/>
            <person name="Niu C."/>
            <person name="Cao S."/>
            <person name="Zhang Y."/>
        </authorList>
    </citation>
    <scope>NUCLEOTIDE SEQUENCE</scope>
    <source>
        <tissue evidence="38">Muscle</tissue>
    </source>
</reference>
<evidence type="ECO:0000256" key="20">
    <source>
        <dbReference type="ARBA" id="ARBA00035949"/>
    </source>
</evidence>
<dbReference type="Pfam" id="PF02737">
    <property type="entry name" value="3HCDH_N"/>
    <property type="match status" value="1"/>
</dbReference>
<proteinExistence type="inferred from homology"/>
<dbReference type="CDD" id="cd06558">
    <property type="entry name" value="crotonase-like"/>
    <property type="match status" value="1"/>
</dbReference>
<evidence type="ECO:0000259" key="36">
    <source>
        <dbReference type="Pfam" id="PF00725"/>
    </source>
</evidence>
<protein>
    <recommendedName>
        <fullName evidence="30">Peroxisomal bifunctional enzyme</fullName>
        <ecNumber evidence="8">1.1.1.35</ecNumber>
        <ecNumber evidence="7">4.2.1.17</ecNumber>
        <ecNumber evidence="6">5.3.3.8</ecNumber>
    </recommendedName>
    <alternativeName>
        <fullName evidence="31">Multifunctional enzyme 1</fullName>
    </alternativeName>
</protein>
<evidence type="ECO:0000256" key="5">
    <source>
        <dbReference type="ARBA" id="ARBA00011245"/>
    </source>
</evidence>
<dbReference type="FunFam" id="3.90.226.10:FF:000052">
    <property type="entry name" value="Peroxisomal bifunctional enzyme"/>
    <property type="match status" value="1"/>
</dbReference>
<comment type="catalytic activity">
    <reaction evidence="32">
        <text>(3S)-hydroxyhexadecanoyl-CoA + NAD(+) = 3-oxohexadecanoyl-CoA + NADH + H(+)</text>
        <dbReference type="Rhea" id="RHEA:31159"/>
        <dbReference type="ChEBI" id="CHEBI:15378"/>
        <dbReference type="ChEBI" id="CHEBI:57349"/>
        <dbReference type="ChEBI" id="CHEBI:57540"/>
        <dbReference type="ChEBI" id="CHEBI:57945"/>
        <dbReference type="ChEBI" id="CHEBI:62613"/>
    </reaction>
    <physiologicalReaction direction="left-to-right" evidence="32">
        <dbReference type="Rhea" id="RHEA:31160"/>
    </physiologicalReaction>
</comment>
<dbReference type="FunFam" id="1.10.1040.50:FF:000006">
    <property type="entry name" value="Peroxisomal bifunctional enzyme"/>
    <property type="match status" value="1"/>
</dbReference>
<evidence type="ECO:0000256" key="35">
    <source>
        <dbReference type="ARBA" id="ARBA00049448"/>
    </source>
</evidence>
<evidence type="ECO:0000256" key="25">
    <source>
        <dbReference type="ARBA" id="ARBA00036472"/>
    </source>
</evidence>
<comment type="subcellular location">
    <subcellularLocation>
        <location evidence="2">Peroxisome</location>
    </subcellularLocation>
</comment>
<dbReference type="InterPro" id="IPR029045">
    <property type="entry name" value="ClpP/crotonase-like_dom_sf"/>
</dbReference>
<evidence type="ECO:0000256" key="13">
    <source>
        <dbReference type="ARBA" id="ARBA00023140"/>
    </source>
</evidence>
<keyword evidence="14" id="KW-0413">Isomerase</keyword>
<dbReference type="PROSITE" id="PS00067">
    <property type="entry name" value="3HCDH"/>
    <property type="match status" value="1"/>
</dbReference>
<dbReference type="Proteomes" id="UP001142489">
    <property type="component" value="Unassembled WGS sequence"/>
</dbReference>
<evidence type="ECO:0000256" key="29">
    <source>
        <dbReference type="ARBA" id="ARBA00038365"/>
    </source>
</evidence>
<comment type="catalytic activity">
    <reaction evidence="22">
        <text>(3Z)-hexenoyl-CoA = (2E)-hexenoyl-CoA</text>
        <dbReference type="Rhea" id="RHEA:45748"/>
        <dbReference type="ChEBI" id="CHEBI:62077"/>
        <dbReference type="ChEBI" id="CHEBI:85415"/>
    </reaction>
    <physiologicalReaction direction="left-to-right" evidence="22">
        <dbReference type="Rhea" id="RHEA:45749"/>
    </physiologicalReaction>
</comment>
<evidence type="ECO:0000256" key="16">
    <source>
        <dbReference type="ARBA" id="ARBA00023268"/>
    </source>
</evidence>
<comment type="catalytic activity">
    <reaction evidence="19">
        <text>a 4-saturated-(3S)-3-hydroxyacyl-CoA = a (3E)-enoyl-CoA + H2O</text>
        <dbReference type="Rhea" id="RHEA:20724"/>
        <dbReference type="ChEBI" id="CHEBI:15377"/>
        <dbReference type="ChEBI" id="CHEBI:58521"/>
        <dbReference type="ChEBI" id="CHEBI:137480"/>
        <dbReference type="EC" id="4.2.1.17"/>
    </reaction>
    <physiologicalReaction direction="left-to-right" evidence="19">
        <dbReference type="Rhea" id="RHEA:20725"/>
    </physiologicalReaction>
</comment>
<dbReference type="InterPro" id="IPR008927">
    <property type="entry name" value="6-PGluconate_DH-like_C_sf"/>
</dbReference>
<comment type="catalytic activity">
    <reaction evidence="20">
        <text>a (3E)-enoyl-CoA = a 4-saturated (2E)-enoyl-CoA</text>
        <dbReference type="Rhea" id="RHEA:45228"/>
        <dbReference type="ChEBI" id="CHEBI:58521"/>
        <dbReference type="ChEBI" id="CHEBI:85097"/>
        <dbReference type="EC" id="5.3.3.8"/>
    </reaction>
    <physiologicalReaction direction="left-to-right" evidence="20">
        <dbReference type="Rhea" id="RHEA:45229"/>
    </physiologicalReaction>
</comment>
<evidence type="ECO:0000256" key="10">
    <source>
        <dbReference type="ARBA" id="ARBA00023002"/>
    </source>
</evidence>
<evidence type="ECO:0000256" key="14">
    <source>
        <dbReference type="ARBA" id="ARBA00023235"/>
    </source>
</evidence>
<name>A0A9Q0XRH6_9SAUR</name>
<evidence type="ECO:0000256" key="34">
    <source>
        <dbReference type="ARBA" id="ARBA00048911"/>
    </source>
</evidence>
<evidence type="ECO:0000256" key="15">
    <source>
        <dbReference type="ARBA" id="ARBA00023239"/>
    </source>
</evidence>
<evidence type="ECO:0000256" key="33">
    <source>
        <dbReference type="ARBA" id="ARBA00048361"/>
    </source>
</evidence>
<comment type="subunit">
    <text evidence="5">Monomer.</text>
</comment>
<dbReference type="Gene3D" id="3.90.226.10">
    <property type="entry name" value="2-enoyl-CoA Hydratase, Chain A, domain 1"/>
    <property type="match status" value="1"/>
</dbReference>
<organism evidence="38 39">
    <name type="scientific">Phrynocephalus forsythii</name>
    <dbReference type="NCBI Taxonomy" id="171643"/>
    <lineage>
        <taxon>Eukaryota</taxon>
        <taxon>Metazoa</taxon>
        <taxon>Chordata</taxon>
        <taxon>Craniata</taxon>
        <taxon>Vertebrata</taxon>
        <taxon>Euteleostomi</taxon>
        <taxon>Lepidosauria</taxon>
        <taxon>Squamata</taxon>
        <taxon>Bifurcata</taxon>
        <taxon>Unidentata</taxon>
        <taxon>Episquamata</taxon>
        <taxon>Toxicofera</taxon>
        <taxon>Iguania</taxon>
        <taxon>Acrodonta</taxon>
        <taxon>Agamidae</taxon>
        <taxon>Agaminae</taxon>
        <taxon>Phrynocephalus</taxon>
    </lineage>
</organism>
<keyword evidence="11" id="KW-0520">NAD</keyword>
<comment type="catalytic activity">
    <reaction evidence="18">
        <text>(3E,5Z)-octadienoyl-CoA = (2E,5Z)-octadienoyl-CoA</text>
        <dbReference type="Rhea" id="RHEA:49932"/>
        <dbReference type="ChEBI" id="CHEBI:85108"/>
        <dbReference type="ChEBI" id="CHEBI:131990"/>
    </reaction>
    <physiologicalReaction direction="right-to-left" evidence="18">
        <dbReference type="Rhea" id="RHEA:49934"/>
    </physiologicalReaction>
</comment>
<keyword evidence="12" id="KW-0443">Lipid metabolism</keyword>
<comment type="catalytic activity">
    <reaction evidence="34">
        <text>a (3S)-3-hydroxyacyl-CoA + NAD(+) = a 3-oxoacyl-CoA + NADH + H(+)</text>
        <dbReference type="Rhea" id="RHEA:22432"/>
        <dbReference type="ChEBI" id="CHEBI:15378"/>
        <dbReference type="ChEBI" id="CHEBI:57318"/>
        <dbReference type="ChEBI" id="CHEBI:57540"/>
        <dbReference type="ChEBI" id="CHEBI:57945"/>
        <dbReference type="ChEBI" id="CHEBI:90726"/>
        <dbReference type="EC" id="1.1.1.35"/>
    </reaction>
    <physiologicalReaction direction="left-to-right" evidence="34">
        <dbReference type="Rhea" id="RHEA:22433"/>
    </physiologicalReaction>
</comment>
<evidence type="ECO:0000256" key="22">
    <source>
        <dbReference type="ARBA" id="ARBA00036336"/>
    </source>
</evidence>
<evidence type="ECO:0000256" key="32">
    <source>
        <dbReference type="ARBA" id="ARBA00047613"/>
    </source>
</evidence>
<dbReference type="InterPro" id="IPR001753">
    <property type="entry name" value="Enoyl-CoA_hydra/iso"/>
</dbReference>
<comment type="pathway">
    <text evidence="3">Lipid metabolism; fatty acid beta-oxidation.</text>
</comment>
<dbReference type="SUPFAM" id="SSF51735">
    <property type="entry name" value="NAD(P)-binding Rossmann-fold domains"/>
    <property type="match status" value="1"/>
</dbReference>
<comment type="similarity">
    <text evidence="29">In the C-terminal section; belongs to the 3-hydroxyacyl-CoA dehydrogenase family.</text>
</comment>
<evidence type="ECO:0000259" key="37">
    <source>
        <dbReference type="Pfam" id="PF02737"/>
    </source>
</evidence>
<dbReference type="Gene3D" id="3.40.50.720">
    <property type="entry name" value="NAD(P)-binding Rossmann-like Domain"/>
    <property type="match status" value="1"/>
</dbReference>
<comment type="similarity">
    <text evidence="4">In the N-terminal section; belongs to the enoyl-CoA hydratase/isomerase family.</text>
</comment>
<accession>A0A9Q0XRH6</accession>
<evidence type="ECO:0000256" key="19">
    <source>
        <dbReference type="ARBA" id="ARBA00035909"/>
    </source>
</evidence>
<dbReference type="GO" id="GO:0004165">
    <property type="term" value="F:delta(3)-delta(2)-enoyl-CoA isomerase activity"/>
    <property type="evidence" value="ECO:0007669"/>
    <property type="project" value="UniProtKB-EC"/>
</dbReference>
<dbReference type="EC" id="5.3.3.8" evidence="6"/>
<evidence type="ECO:0000256" key="21">
    <source>
        <dbReference type="ARBA" id="ARBA00035959"/>
    </source>
</evidence>
<dbReference type="InterPro" id="IPR006176">
    <property type="entry name" value="3-OHacyl-CoA_DH_NAD-bd"/>
</dbReference>
<dbReference type="OrthoDB" id="2018133at2759"/>
<evidence type="ECO:0000256" key="30">
    <source>
        <dbReference type="ARBA" id="ARBA00039632"/>
    </source>
</evidence>
<evidence type="ECO:0000313" key="39">
    <source>
        <dbReference type="Proteomes" id="UP001142489"/>
    </source>
</evidence>
<sequence>MPNLRPRSLGLPSSLERWWSSRSNTGVSRGTMAQYLRGAASVAVVKICNPPLNTFSPATTRALEQDVNQANSNPSVKAVVICGANGKFSAGADIRSFQATTDQGKISSLESVVSLIEKSEKPMIAAIEDLAFGGGLEVALGCHYRIANAKARVGLPEVTIGLLPGAGGTQRLPRLIGVPAAIDIITTGRHVSATEALELGILDEVVEDNTIEAAIKLAERVKDQPLEPRRLCLRQTPKLPNMETVFEEALRKVKKQAPGCLSPEMCIRAIQASVSLPFAEGIKREREGFLYLFNSGQAKALQYAFFAQRNVEKWLLPSGASWKTAVPQPVRKAAVIGLGTMGRGIVVSLLRAGIPVVALEQDRKQLEVAKGAIVSLLEREALKLRENYQNPDIFKPDKLHFTLDFGALKDVDLVIEAVFEDMPLKKEIFRKLSVVCKPEALLSSNTFYLDIDEIASVTGRPHQVIGAHFFSPAHMMKLLEVIYGQKTSPTAVATAMNLAKAMGKVGVLVGNCHGFVGNRMLNPYVEQTYCLLEEGSTPEEVDNALKEFGFKMGPFRVSDLAGLDVGWRSRKEQGLTGTTLPPGTHSRYRDGKRYCPIPDILCEKGRFGQKTGRGWYQYDKPGGRVAQSDPWVHSFLSDYRRAHNITPRTISQDEILERCLFSLANEGFRILSDGIASSPEAIDTIYINGYGWPRHRGGPMFYASEVGLPTVLAKLQKYVQANPDVPRLQPSAFLERLVALGSPPLQAWPAHVQPHSSKL</sequence>
<feature type="domain" description="3-hydroxyacyl-CoA dehydrogenase C-terminal" evidence="36">
    <location>
        <begin position="655"/>
        <end position="741"/>
    </location>
</feature>
<evidence type="ECO:0000256" key="17">
    <source>
        <dbReference type="ARBA" id="ARBA00035760"/>
    </source>
</evidence>
<dbReference type="Pfam" id="PF00378">
    <property type="entry name" value="ECH_1"/>
    <property type="match status" value="1"/>
</dbReference>
<dbReference type="Gene3D" id="1.10.1040.50">
    <property type="match status" value="1"/>
</dbReference>